<protein>
    <submittedName>
        <fullName evidence="5">LysR family transcriptional regulator</fullName>
    </submittedName>
</protein>
<dbReference type="Pfam" id="PF03466">
    <property type="entry name" value="LysR_substrate"/>
    <property type="match status" value="1"/>
</dbReference>
<dbReference type="PANTHER" id="PTHR30537:SF10">
    <property type="entry name" value="TRANSCRIPTIONAL REGULATOR-RELATED"/>
    <property type="match status" value="1"/>
</dbReference>
<gene>
    <name evidence="5" type="ORF">DYL72_11975</name>
</gene>
<comment type="similarity">
    <text evidence="1">Belongs to the LysR transcriptional regulatory family.</text>
</comment>
<keyword evidence="2" id="KW-0805">Transcription regulation</keyword>
<keyword evidence="3" id="KW-0238">DNA-binding</keyword>
<dbReference type="PROSITE" id="PS50931">
    <property type="entry name" value="HTH_LYSR"/>
    <property type="match status" value="1"/>
</dbReference>
<dbReference type="PANTHER" id="PTHR30537">
    <property type="entry name" value="HTH-TYPE TRANSCRIPTIONAL REGULATOR"/>
    <property type="match status" value="1"/>
</dbReference>
<evidence type="ECO:0000313" key="5">
    <source>
        <dbReference type="EMBL" id="AZS25658.1"/>
    </source>
</evidence>
<dbReference type="GO" id="GO:0006351">
    <property type="term" value="P:DNA-templated transcription"/>
    <property type="evidence" value="ECO:0007669"/>
    <property type="project" value="TreeGrafter"/>
</dbReference>
<dbReference type="FunFam" id="3.40.190.290:FF:000001">
    <property type="entry name" value="Transcriptional regulator, LysR family"/>
    <property type="match status" value="1"/>
</dbReference>
<proteinExistence type="inferred from homology"/>
<dbReference type="InterPro" id="IPR005119">
    <property type="entry name" value="LysR_subst-bd"/>
</dbReference>
<evidence type="ECO:0000256" key="3">
    <source>
        <dbReference type="ARBA" id="ARBA00023125"/>
    </source>
</evidence>
<dbReference type="Pfam" id="PF00126">
    <property type="entry name" value="HTH_1"/>
    <property type="match status" value="1"/>
</dbReference>
<dbReference type="Gene3D" id="1.10.10.10">
    <property type="entry name" value="Winged helix-like DNA-binding domain superfamily/Winged helix DNA-binding domain"/>
    <property type="match status" value="1"/>
</dbReference>
<dbReference type="InterPro" id="IPR036388">
    <property type="entry name" value="WH-like_DNA-bd_sf"/>
</dbReference>
<name>A0A1Q2BYP3_VIBAN</name>
<sequence length="295" mass="33014">MASWEGIHEFVAVAETGSFTAAAHKLSTSVANVSRRIALLEERLAVKLLQRTTRRVSLTEAGQLYYHQCRQLVEGLAQADLAVTQMQQTPSGLLKVTAPVTYGEQKVAPLLHEFLQLHPQLELELILTNQKLDLIAEGIDVAVRLGQLDDSSFIGKKLSNRQLFVCASPDYLVKYGTPYSLSELVHHQCLQGTMNYWRFKDQQRSREIGVKGKIKCNSGVALLNAALQGIGIVQLPDYYVEPYLLSGELQEVLHQYRDDREGVWALYPQNRHLSSKVRLLVDFLAERLSSANGKG</sequence>
<dbReference type="InterPro" id="IPR036390">
    <property type="entry name" value="WH_DNA-bd_sf"/>
</dbReference>
<dbReference type="GO" id="GO:0043565">
    <property type="term" value="F:sequence-specific DNA binding"/>
    <property type="evidence" value="ECO:0007669"/>
    <property type="project" value="TreeGrafter"/>
</dbReference>
<dbReference type="InterPro" id="IPR058163">
    <property type="entry name" value="LysR-type_TF_proteobact-type"/>
</dbReference>
<dbReference type="InterPro" id="IPR000847">
    <property type="entry name" value="LysR_HTH_N"/>
</dbReference>
<evidence type="ECO:0000256" key="4">
    <source>
        <dbReference type="ARBA" id="ARBA00023163"/>
    </source>
</evidence>
<dbReference type="Gene3D" id="3.40.190.290">
    <property type="match status" value="1"/>
</dbReference>
<dbReference type="SUPFAM" id="SSF53850">
    <property type="entry name" value="Periplasmic binding protein-like II"/>
    <property type="match status" value="1"/>
</dbReference>
<dbReference type="EMBL" id="CP034672">
    <property type="protein sequence ID" value="AZS25658.1"/>
    <property type="molecule type" value="Genomic_DNA"/>
</dbReference>
<dbReference type="AlphaFoldDB" id="A0A1Q2BYP3"/>
<evidence type="ECO:0000256" key="2">
    <source>
        <dbReference type="ARBA" id="ARBA00023015"/>
    </source>
</evidence>
<reference evidence="5 6" key="1">
    <citation type="submission" date="2018-12" db="EMBL/GenBank/DDBJ databases">
        <title>Characterization and Draft Genome of Vibrio anguillarum J360 Marine Pathogen Isolated from an Outbreak in Lumpfish (Cyclopterus lumpus).</title>
        <authorList>
            <person name="Vasquez J.I."/>
            <person name="Cao T."/>
            <person name="Chakraborty S."/>
            <person name="Gnanagobal H."/>
            <person name="Wescot J."/>
            <person name="Boyce D."/>
            <person name="Santander J."/>
        </authorList>
    </citation>
    <scope>NUCLEOTIDE SEQUENCE [LARGE SCALE GENOMIC DNA]</scope>
    <source>
        <strain evidence="5 6">J360</strain>
    </source>
</reference>
<organism evidence="5 6">
    <name type="scientific">Vibrio anguillarum</name>
    <name type="common">Listonella anguillarum</name>
    <dbReference type="NCBI Taxonomy" id="55601"/>
    <lineage>
        <taxon>Bacteria</taxon>
        <taxon>Pseudomonadati</taxon>
        <taxon>Pseudomonadota</taxon>
        <taxon>Gammaproteobacteria</taxon>
        <taxon>Vibrionales</taxon>
        <taxon>Vibrionaceae</taxon>
        <taxon>Vibrio</taxon>
    </lineage>
</organism>
<dbReference type="Proteomes" id="UP000256923">
    <property type="component" value="Chromosome 1"/>
</dbReference>
<evidence type="ECO:0000313" key="6">
    <source>
        <dbReference type="Proteomes" id="UP000256923"/>
    </source>
</evidence>
<keyword evidence="4" id="KW-0804">Transcription</keyword>
<evidence type="ECO:0000256" key="1">
    <source>
        <dbReference type="ARBA" id="ARBA00009437"/>
    </source>
</evidence>
<accession>A0A1Q2BYP3</accession>
<dbReference type="SUPFAM" id="SSF46785">
    <property type="entry name" value="Winged helix' DNA-binding domain"/>
    <property type="match status" value="1"/>
</dbReference>
<dbReference type="FunFam" id="1.10.10.10:FF:000001">
    <property type="entry name" value="LysR family transcriptional regulator"/>
    <property type="match status" value="1"/>
</dbReference>
<dbReference type="GO" id="GO:0003700">
    <property type="term" value="F:DNA-binding transcription factor activity"/>
    <property type="evidence" value="ECO:0007669"/>
    <property type="project" value="InterPro"/>
</dbReference>
<dbReference type="RefSeq" id="WP_017045589.1">
    <property type="nucleotide sequence ID" value="NZ_AJYT02000186.1"/>
</dbReference>